<name>A0ABV7L119_9PROT</name>
<proteinExistence type="predicted"/>
<dbReference type="Proteomes" id="UP001595528">
    <property type="component" value="Unassembled WGS sequence"/>
</dbReference>
<dbReference type="EMBL" id="JBHRTR010000027">
    <property type="protein sequence ID" value="MFC3228090.1"/>
    <property type="molecule type" value="Genomic_DNA"/>
</dbReference>
<feature type="region of interest" description="Disordered" evidence="1">
    <location>
        <begin position="28"/>
        <end position="49"/>
    </location>
</feature>
<dbReference type="RefSeq" id="WP_379900871.1">
    <property type="nucleotide sequence ID" value="NZ_JBHRTR010000027.1"/>
</dbReference>
<gene>
    <name evidence="2" type="ORF">ACFOGJ_12660</name>
</gene>
<accession>A0ABV7L119</accession>
<evidence type="ECO:0000313" key="2">
    <source>
        <dbReference type="EMBL" id="MFC3228090.1"/>
    </source>
</evidence>
<protein>
    <submittedName>
        <fullName evidence="2">Uncharacterized protein</fullName>
    </submittedName>
</protein>
<sequence>MAKRIFFVCQPQFSLQSVRCLYSERRRDSLRGDPPRCPTHGAPLLHEPRYDGMAEAEARAAHRKAETEAGRV</sequence>
<organism evidence="2 3">
    <name type="scientific">Marinibaculum pumilum</name>
    <dbReference type="NCBI Taxonomy" id="1766165"/>
    <lineage>
        <taxon>Bacteria</taxon>
        <taxon>Pseudomonadati</taxon>
        <taxon>Pseudomonadota</taxon>
        <taxon>Alphaproteobacteria</taxon>
        <taxon>Rhodospirillales</taxon>
        <taxon>Rhodospirillaceae</taxon>
        <taxon>Marinibaculum</taxon>
    </lineage>
</organism>
<evidence type="ECO:0000313" key="3">
    <source>
        <dbReference type="Proteomes" id="UP001595528"/>
    </source>
</evidence>
<evidence type="ECO:0000256" key="1">
    <source>
        <dbReference type="SAM" id="MobiDB-lite"/>
    </source>
</evidence>
<comment type="caution">
    <text evidence="2">The sequence shown here is derived from an EMBL/GenBank/DDBJ whole genome shotgun (WGS) entry which is preliminary data.</text>
</comment>
<keyword evidence="3" id="KW-1185">Reference proteome</keyword>
<reference evidence="3" key="1">
    <citation type="journal article" date="2019" name="Int. J. Syst. Evol. Microbiol.">
        <title>The Global Catalogue of Microorganisms (GCM) 10K type strain sequencing project: providing services to taxonomists for standard genome sequencing and annotation.</title>
        <authorList>
            <consortium name="The Broad Institute Genomics Platform"/>
            <consortium name="The Broad Institute Genome Sequencing Center for Infectious Disease"/>
            <person name="Wu L."/>
            <person name="Ma J."/>
        </authorList>
    </citation>
    <scope>NUCLEOTIDE SEQUENCE [LARGE SCALE GENOMIC DNA]</scope>
    <source>
        <strain evidence="3">KCTC 42964</strain>
    </source>
</reference>